<dbReference type="Proteomes" id="UP000518266">
    <property type="component" value="Unassembled WGS sequence"/>
</dbReference>
<evidence type="ECO:0000256" key="1">
    <source>
        <dbReference type="SAM" id="MobiDB-lite"/>
    </source>
</evidence>
<organism evidence="2 3">
    <name type="scientific">Dissostichus mawsoni</name>
    <name type="common">Antarctic cod</name>
    <dbReference type="NCBI Taxonomy" id="36200"/>
    <lineage>
        <taxon>Eukaryota</taxon>
        <taxon>Metazoa</taxon>
        <taxon>Chordata</taxon>
        <taxon>Craniata</taxon>
        <taxon>Vertebrata</taxon>
        <taxon>Euteleostomi</taxon>
        <taxon>Actinopterygii</taxon>
        <taxon>Neopterygii</taxon>
        <taxon>Teleostei</taxon>
        <taxon>Neoteleostei</taxon>
        <taxon>Acanthomorphata</taxon>
        <taxon>Eupercaria</taxon>
        <taxon>Perciformes</taxon>
        <taxon>Notothenioidei</taxon>
        <taxon>Nototheniidae</taxon>
        <taxon>Dissostichus</taxon>
    </lineage>
</organism>
<evidence type="ECO:0000313" key="2">
    <source>
        <dbReference type="EMBL" id="KAF3847810.1"/>
    </source>
</evidence>
<feature type="compositionally biased region" description="Basic and acidic residues" evidence="1">
    <location>
        <begin position="12"/>
        <end position="21"/>
    </location>
</feature>
<protein>
    <submittedName>
        <fullName evidence="2">Uncharacterized protein</fullName>
    </submittedName>
</protein>
<keyword evidence="3" id="KW-1185">Reference proteome</keyword>
<feature type="region of interest" description="Disordered" evidence="1">
    <location>
        <begin position="1"/>
        <end position="34"/>
    </location>
</feature>
<dbReference type="AlphaFoldDB" id="A0A7J5YEG0"/>
<comment type="caution">
    <text evidence="2">The sequence shown here is derived from an EMBL/GenBank/DDBJ whole genome shotgun (WGS) entry which is preliminary data.</text>
</comment>
<gene>
    <name evidence="2" type="ORF">F7725_020838</name>
</gene>
<dbReference type="EMBL" id="JAAKFY010000013">
    <property type="protein sequence ID" value="KAF3847810.1"/>
    <property type="molecule type" value="Genomic_DNA"/>
</dbReference>
<evidence type="ECO:0000313" key="3">
    <source>
        <dbReference type="Proteomes" id="UP000518266"/>
    </source>
</evidence>
<name>A0A7J5YEG0_DISMA</name>
<proteinExistence type="predicted"/>
<sequence>MDAIRERRLRVERRESDDRKSAPGSPAPVVLKSPSSLNCSEDLCLVGGDSEDEFDAVRKRGGEAVQEFRSKVAFNEIQANEDQN</sequence>
<reference evidence="2 3" key="1">
    <citation type="submission" date="2020-03" db="EMBL/GenBank/DDBJ databases">
        <title>Dissostichus mawsoni Genome sequencing and assembly.</title>
        <authorList>
            <person name="Park H."/>
        </authorList>
    </citation>
    <scope>NUCLEOTIDE SEQUENCE [LARGE SCALE GENOMIC DNA]</scope>
    <source>
        <strain evidence="2">DM0001</strain>
        <tissue evidence="2">Muscle</tissue>
    </source>
</reference>
<accession>A0A7J5YEG0</accession>